<dbReference type="PANTHER" id="PTHR37069:SF2">
    <property type="entry name" value="PIGGYBAC TRANSPOSABLE ELEMENT-DERIVED PROTEIN DOMAIN-CONTAINING PROTEIN"/>
    <property type="match status" value="1"/>
</dbReference>
<name>A0A225UK69_9STRA</name>
<feature type="region of interest" description="Disordered" evidence="1">
    <location>
        <begin position="144"/>
        <end position="203"/>
    </location>
</feature>
<comment type="caution">
    <text evidence="2">The sequence shown here is derived from an EMBL/GenBank/DDBJ whole genome shotgun (WGS) entry which is preliminary data.</text>
</comment>
<evidence type="ECO:0000313" key="3">
    <source>
        <dbReference type="Proteomes" id="UP000198211"/>
    </source>
</evidence>
<evidence type="ECO:0000313" key="2">
    <source>
        <dbReference type="EMBL" id="OWY93607.1"/>
    </source>
</evidence>
<proteinExistence type="predicted"/>
<protein>
    <submittedName>
        <fullName evidence="2">Uncharacterized protein</fullName>
    </submittedName>
</protein>
<dbReference type="OrthoDB" id="129087at2759"/>
<dbReference type="EMBL" id="NBNE01015774">
    <property type="protein sequence ID" value="OWY93607.1"/>
    <property type="molecule type" value="Genomic_DNA"/>
</dbReference>
<keyword evidence="3" id="KW-1185">Reference proteome</keyword>
<dbReference type="STRING" id="4795.A0A225UK69"/>
<gene>
    <name evidence="2" type="ORF">PHMEG_00036932</name>
</gene>
<reference evidence="3" key="1">
    <citation type="submission" date="2017-03" db="EMBL/GenBank/DDBJ databases">
        <title>Phytopthora megakarya and P. palmivora, two closely related causual agents of cacao black pod achieved similar genome size and gene model numbers by different mechanisms.</title>
        <authorList>
            <person name="Ali S."/>
            <person name="Shao J."/>
            <person name="Larry D.J."/>
            <person name="Kronmiller B."/>
            <person name="Shen D."/>
            <person name="Strem M.D."/>
            <person name="Melnick R.L."/>
            <person name="Guiltinan M.J."/>
            <person name="Tyler B.M."/>
            <person name="Meinhardt L.W."/>
            <person name="Bailey B.A."/>
        </authorList>
    </citation>
    <scope>NUCLEOTIDE SEQUENCE [LARGE SCALE GENOMIC DNA]</scope>
    <source>
        <strain evidence="3">zdho120</strain>
    </source>
</reference>
<dbReference type="PANTHER" id="PTHR37069">
    <property type="entry name" value="DDE_TNP_1_7 DOMAIN-CONTAINING PROTEIN"/>
    <property type="match status" value="1"/>
</dbReference>
<dbReference type="AlphaFoldDB" id="A0A225UK69"/>
<sequence>MFAFEKSFKQVWRELSKNGWSYKRSTGLSNDHRYIPPGGNVKGVEEKDYFVALSTSRLARSAFTSSSSPNHCDEHFFLCNNYCGYARDHTPHCTNYDSCVNNTGSNAFFVYDHCWDRWAGGGADRGGCDDSNCRHFCDSKPAAAKPTTTKRKAAPTTSRRTTKRKKRSEPTVPVVPGSVRESPEQSIQDLGEDSTDGPEQPVPDILVADTRVPLDDFDSDHFMSALKRDCLFEPIAPDDVNVGDGDWLLELDSETEGDEDTILFDEDIDEELNMSQEVEDDDSEPSDNDDFAFPVPAASGTVSGETPIVFDVSEEQLDELAEGGWETYDEHRSGGVLVDPAPLYTGASGPTRAALAYAENPLAIFYFFLPKELWRKIAAESNTFREESINDVAEKMRERARARRS</sequence>
<accession>A0A225UK69</accession>
<organism evidence="2 3">
    <name type="scientific">Phytophthora megakarya</name>
    <dbReference type="NCBI Taxonomy" id="4795"/>
    <lineage>
        <taxon>Eukaryota</taxon>
        <taxon>Sar</taxon>
        <taxon>Stramenopiles</taxon>
        <taxon>Oomycota</taxon>
        <taxon>Peronosporomycetes</taxon>
        <taxon>Peronosporales</taxon>
        <taxon>Peronosporaceae</taxon>
        <taxon>Phytophthora</taxon>
    </lineage>
</organism>
<feature type="non-terminal residue" evidence="2">
    <location>
        <position position="405"/>
    </location>
</feature>
<evidence type="ECO:0000256" key="1">
    <source>
        <dbReference type="SAM" id="MobiDB-lite"/>
    </source>
</evidence>
<dbReference type="Proteomes" id="UP000198211">
    <property type="component" value="Unassembled WGS sequence"/>
</dbReference>